<dbReference type="Pfam" id="PF02520">
    <property type="entry name" value="ANIS5_cation-bd"/>
    <property type="match status" value="1"/>
</dbReference>
<name>A0A2G9UDA2_TELCI</name>
<dbReference type="OrthoDB" id="5841932at2759"/>
<evidence type="ECO:0000256" key="1">
    <source>
        <dbReference type="SAM" id="Coils"/>
    </source>
</evidence>
<accession>A0A2G9UDA2</accession>
<dbReference type="PANTHER" id="PTHR21593:SF36">
    <property type="entry name" value="DUF148 DOMAIN-CONTAINING PROTEIN-RELATED"/>
    <property type="match status" value="1"/>
</dbReference>
<proteinExistence type="predicted"/>
<dbReference type="InterPro" id="IPR003677">
    <property type="entry name" value="ANIS5_cation-bd"/>
</dbReference>
<evidence type="ECO:0000259" key="3">
    <source>
        <dbReference type="Pfam" id="PF02520"/>
    </source>
</evidence>
<reference evidence="4 5" key="1">
    <citation type="submission" date="2015-09" db="EMBL/GenBank/DDBJ databases">
        <title>Draft genome of the parasitic nematode Teladorsagia circumcincta isolate WARC Sus (inbred).</title>
        <authorList>
            <person name="Mitreva M."/>
        </authorList>
    </citation>
    <scope>NUCLEOTIDE SEQUENCE [LARGE SCALE GENOMIC DNA]</scope>
    <source>
        <strain evidence="4 5">S</strain>
    </source>
</reference>
<keyword evidence="1" id="KW-0175">Coiled coil</keyword>
<dbReference type="EMBL" id="KZ347599">
    <property type="protein sequence ID" value="PIO67430.1"/>
    <property type="molecule type" value="Genomic_DNA"/>
</dbReference>
<dbReference type="InterPro" id="IPR052823">
    <property type="entry name" value="SXP/RAL-2_related"/>
</dbReference>
<organism evidence="4 5">
    <name type="scientific">Teladorsagia circumcincta</name>
    <name type="common">Brown stomach worm</name>
    <name type="synonym">Ostertagia circumcincta</name>
    <dbReference type="NCBI Taxonomy" id="45464"/>
    <lineage>
        <taxon>Eukaryota</taxon>
        <taxon>Metazoa</taxon>
        <taxon>Ecdysozoa</taxon>
        <taxon>Nematoda</taxon>
        <taxon>Chromadorea</taxon>
        <taxon>Rhabditida</taxon>
        <taxon>Rhabditina</taxon>
        <taxon>Rhabditomorpha</taxon>
        <taxon>Strongyloidea</taxon>
        <taxon>Trichostrongylidae</taxon>
        <taxon>Teladorsagia</taxon>
    </lineage>
</organism>
<feature type="signal peptide" evidence="2">
    <location>
        <begin position="1"/>
        <end position="15"/>
    </location>
</feature>
<feature type="coiled-coil region" evidence="1">
    <location>
        <begin position="53"/>
        <end position="80"/>
    </location>
</feature>
<dbReference type="Proteomes" id="UP000230423">
    <property type="component" value="Unassembled WGS sequence"/>
</dbReference>
<protein>
    <recommendedName>
        <fullName evidence="3">SXP/RAL-2 family protein Ani s 5-like cation-binding domain-containing protein</fullName>
    </recommendedName>
</protein>
<gene>
    <name evidence="4" type="ORF">TELCIR_10823</name>
</gene>
<dbReference type="AlphaFoldDB" id="A0A2G9UDA2"/>
<keyword evidence="5" id="KW-1185">Reference proteome</keyword>
<feature type="chain" id="PRO_5013755588" description="SXP/RAL-2 family protein Ani s 5-like cation-binding domain-containing protein" evidence="2">
    <location>
        <begin position="16"/>
        <end position="168"/>
    </location>
</feature>
<dbReference type="PANTHER" id="PTHR21593">
    <property type="entry name" value="PRION-LIKE- Q/N-RICH -DOMAIN-BEARING PROTEIN PROTEIN"/>
    <property type="match status" value="1"/>
</dbReference>
<evidence type="ECO:0000313" key="5">
    <source>
        <dbReference type="Proteomes" id="UP000230423"/>
    </source>
</evidence>
<evidence type="ECO:0000256" key="2">
    <source>
        <dbReference type="SAM" id="SignalP"/>
    </source>
</evidence>
<sequence length="168" mass="19719">MKIIFILLLIAGVAANSRYHLRLNYYFAPFLANLSKQSIAEYRAILNDRSLTNAQEQEELEAWANKYERTEELKRFHEEMDKHIARLKLHISKIIATLREVYFMYEIATEGEKHTKSLILENLRIIKARHPERTDSVTELAPFLVARCNTKDFTERGGRNMTKFTTGR</sequence>
<evidence type="ECO:0000313" key="4">
    <source>
        <dbReference type="EMBL" id="PIO67430.1"/>
    </source>
</evidence>
<keyword evidence="2" id="KW-0732">Signal</keyword>
<feature type="domain" description="SXP/RAL-2 family protein Ani s 5-like cation-binding" evidence="3">
    <location>
        <begin position="40"/>
        <end position="132"/>
    </location>
</feature>